<gene>
    <name evidence="1" type="ORF">T10_12900</name>
</gene>
<organism evidence="1 2">
    <name type="scientific">Trichinella papuae</name>
    <dbReference type="NCBI Taxonomy" id="268474"/>
    <lineage>
        <taxon>Eukaryota</taxon>
        <taxon>Metazoa</taxon>
        <taxon>Ecdysozoa</taxon>
        <taxon>Nematoda</taxon>
        <taxon>Enoplea</taxon>
        <taxon>Dorylaimia</taxon>
        <taxon>Trichinellida</taxon>
        <taxon>Trichinellidae</taxon>
        <taxon>Trichinella</taxon>
    </lineage>
</organism>
<evidence type="ECO:0000313" key="1">
    <source>
        <dbReference type="EMBL" id="KRZ67123.1"/>
    </source>
</evidence>
<reference evidence="1 2" key="1">
    <citation type="submission" date="2015-01" db="EMBL/GenBank/DDBJ databases">
        <title>Evolution of Trichinella species and genotypes.</title>
        <authorList>
            <person name="Korhonen P.K."/>
            <person name="Edoardo P."/>
            <person name="Giuseppe L.R."/>
            <person name="Gasser R.B."/>
        </authorList>
    </citation>
    <scope>NUCLEOTIDE SEQUENCE [LARGE SCALE GENOMIC DNA]</scope>
    <source>
        <strain evidence="1">ISS1980</strain>
    </source>
</reference>
<dbReference type="PANTHER" id="PTHR47331:SF1">
    <property type="entry name" value="GAG-LIKE PROTEIN"/>
    <property type="match status" value="1"/>
</dbReference>
<dbReference type="PANTHER" id="PTHR47331">
    <property type="entry name" value="PHD-TYPE DOMAIN-CONTAINING PROTEIN"/>
    <property type="match status" value="1"/>
</dbReference>
<evidence type="ECO:0008006" key="3">
    <source>
        <dbReference type="Google" id="ProtNLM"/>
    </source>
</evidence>
<dbReference type="Pfam" id="PF03564">
    <property type="entry name" value="DUF1759"/>
    <property type="match status" value="1"/>
</dbReference>
<evidence type="ECO:0000313" key="2">
    <source>
        <dbReference type="Proteomes" id="UP000054843"/>
    </source>
</evidence>
<dbReference type="STRING" id="268474.A0A0V1M5R0"/>
<dbReference type="InterPro" id="IPR005312">
    <property type="entry name" value="DUF1759"/>
</dbReference>
<sequence length="505" mass="57688">MGRFKLYLHALKQKCKALSPAWRDFDGNMNMDMLLPSDHSRITNFAEDFVENHIEERRVETVKNGSDASVNVRLTRYELPKSHVNVLEFTALWEQFEDSIHSRLDISASTKSSYLRSCLSGPALAAGSDLSTTAANHPAAIEILKNRFSRKDVVIQNYIRKLLVLEPCIKPLADKLQQLHDQLYLHVPALGAVENDLSSTQITAAEFVMELFKQNRQSEKMGRRNFHGYIEEFRDFPQARFSKATRANAERLTTTAALGAKIEPRPNCCAICDGEHIFRLKSSVPKKDYAVNLVVMKCACWIQTEHVKILRLGDCFGQRRKLQQVKFCLKNVNHELENIPVDALCVPAIFRLSANLKNIELADTYPRTAVEIDVLMGMNFYYKLISNEIVKGKEKVPCVIKSQIRWILVGLIPSTTAEDKGTMLLSKFENECDCEVLQKFWSIDVTEIKDQAELLNKTASFLKKSTTCDGARYVVELPWINNQQFFPDNFAYALKRFQQIEKNHV</sequence>
<accession>A0A0V1M5R0</accession>
<dbReference type="EMBL" id="JYDO01000209">
    <property type="protein sequence ID" value="KRZ67123.1"/>
    <property type="molecule type" value="Genomic_DNA"/>
</dbReference>
<proteinExistence type="predicted"/>
<comment type="caution">
    <text evidence="1">The sequence shown here is derived from an EMBL/GenBank/DDBJ whole genome shotgun (WGS) entry which is preliminary data.</text>
</comment>
<protein>
    <recommendedName>
        <fullName evidence="3">Peptidase aspartic putative domain-containing protein</fullName>
    </recommendedName>
</protein>
<name>A0A0V1M5R0_9BILA</name>
<dbReference type="Proteomes" id="UP000054843">
    <property type="component" value="Unassembled WGS sequence"/>
</dbReference>
<keyword evidence="2" id="KW-1185">Reference proteome</keyword>
<dbReference type="AlphaFoldDB" id="A0A0V1M5R0"/>